<comment type="caution">
    <text evidence="2">The sequence shown here is derived from an EMBL/GenBank/DDBJ whole genome shotgun (WGS) entry which is preliminary data.</text>
</comment>
<gene>
    <name evidence="2" type="ORF">SK128_010448</name>
</gene>
<proteinExistence type="predicted"/>
<name>A0AAN9A715_HALRR</name>
<feature type="compositionally biased region" description="Polar residues" evidence="1">
    <location>
        <begin position="30"/>
        <end position="40"/>
    </location>
</feature>
<reference evidence="2 3" key="1">
    <citation type="submission" date="2023-11" db="EMBL/GenBank/DDBJ databases">
        <title>Halocaridina rubra genome assembly.</title>
        <authorList>
            <person name="Smith C."/>
        </authorList>
    </citation>
    <scope>NUCLEOTIDE SEQUENCE [LARGE SCALE GENOMIC DNA]</scope>
    <source>
        <strain evidence="2">EP-1</strain>
        <tissue evidence="2">Whole</tissue>
    </source>
</reference>
<dbReference type="EMBL" id="JAXCGZ010013599">
    <property type="protein sequence ID" value="KAK7072217.1"/>
    <property type="molecule type" value="Genomic_DNA"/>
</dbReference>
<dbReference type="Proteomes" id="UP001381693">
    <property type="component" value="Unassembled WGS sequence"/>
</dbReference>
<organism evidence="2 3">
    <name type="scientific">Halocaridina rubra</name>
    <name type="common">Hawaiian red shrimp</name>
    <dbReference type="NCBI Taxonomy" id="373956"/>
    <lineage>
        <taxon>Eukaryota</taxon>
        <taxon>Metazoa</taxon>
        <taxon>Ecdysozoa</taxon>
        <taxon>Arthropoda</taxon>
        <taxon>Crustacea</taxon>
        <taxon>Multicrustacea</taxon>
        <taxon>Malacostraca</taxon>
        <taxon>Eumalacostraca</taxon>
        <taxon>Eucarida</taxon>
        <taxon>Decapoda</taxon>
        <taxon>Pleocyemata</taxon>
        <taxon>Caridea</taxon>
        <taxon>Atyoidea</taxon>
        <taxon>Atyidae</taxon>
        <taxon>Halocaridina</taxon>
    </lineage>
</organism>
<feature type="non-terminal residue" evidence="2">
    <location>
        <position position="53"/>
    </location>
</feature>
<keyword evidence="3" id="KW-1185">Reference proteome</keyword>
<accession>A0AAN9A715</accession>
<protein>
    <submittedName>
        <fullName evidence="2">Uncharacterized protein</fullName>
    </submittedName>
</protein>
<evidence type="ECO:0000313" key="2">
    <source>
        <dbReference type="EMBL" id="KAK7072217.1"/>
    </source>
</evidence>
<evidence type="ECO:0000256" key="1">
    <source>
        <dbReference type="SAM" id="MobiDB-lite"/>
    </source>
</evidence>
<feature type="compositionally biased region" description="Basic and acidic residues" evidence="1">
    <location>
        <begin position="42"/>
        <end position="53"/>
    </location>
</feature>
<dbReference type="AlphaFoldDB" id="A0AAN9A715"/>
<sequence>MNIEVDGVKYVKALPMTQTIPEIRKKNAMKTGNNKSNNDYENGGHNEHSFAFE</sequence>
<evidence type="ECO:0000313" key="3">
    <source>
        <dbReference type="Proteomes" id="UP001381693"/>
    </source>
</evidence>
<feature type="region of interest" description="Disordered" evidence="1">
    <location>
        <begin position="26"/>
        <end position="53"/>
    </location>
</feature>